<dbReference type="RefSeq" id="WP_289412212.1">
    <property type="nucleotide sequence ID" value="NZ_JAQIBD010000001.1"/>
</dbReference>
<keyword evidence="4" id="KW-0046">Antibiotic resistance</keyword>
<reference evidence="6" key="1">
    <citation type="submission" date="2023-01" db="EMBL/GenBank/DDBJ databases">
        <title>Sulfurovum sp. zt1-1 genome assembly.</title>
        <authorList>
            <person name="Wang J."/>
        </authorList>
    </citation>
    <scope>NUCLEOTIDE SEQUENCE</scope>
    <source>
        <strain evidence="6">Zt1-1</strain>
    </source>
</reference>
<evidence type="ECO:0000256" key="2">
    <source>
        <dbReference type="ARBA" id="ARBA00012865"/>
    </source>
</evidence>
<evidence type="ECO:0000256" key="4">
    <source>
        <dbReference type="ARBA" id="ARBA00023251"/>
    </source>
</evidence>
<comment type="catalytic activity">
    <reaction evidence="1">
        <text>a beta-lactam + H2O = a substituted beta-amino acid</text>
        <dbReference type="Rhea" id="RHEA:20401"/>
        <dbReference type="ChEBI" id="CHEBI:15377"/>
        <dbReference type="ChEBI" id="CHEBI:35627"/>
        <dbReference type="ChEBI" id="CHEBI:140347"/>
        <dbReference type="EC" id="3.5.2.6"/>
    </reaction>
</comment>
<evidence type="ECO:0000256" key="5">
    <source>
        <dbReference type="SAM" id="Phobius"/>
    </source>
</evidence>
<evidence type="ECO:0000256" key="1">
    <source>
        <dbReference type="ARBA" id="ARBA00001526"/>
    </source>
</evidence>
<dbReference type="InterPro" id="IPR006597">
    <property type="entry name" value="Sel1-like"/>
</dbReference>
<dbReference type="EMBL" id="JAQIBD010000001">
    <property type="protein sequence ID" value="MDM5270937.1"/>
    <property type="molecule type" value="Genomic_DNA"/>
</dbReference>
<dbReference type="SUPFAM" id="SSF81901">
    <property type="entry name" value="HCP-like"/>
    <property type="match status" value="1"/>
</dbReference>
<comment type="caution">
    <text evidence="6">The sequence shown here is derived from an EMBL/GenBank/DDBJ whole genome shotgun (WGS) entry which is preliminary data.</text>
</comment>
<keyword evidence="5" id="KW-0472">Membrane</keyword>
<name>A0ABT7QVX7_9BACT</name>
<proteinExistence type="predicted"/>
<organism evidence="6 7">
    <name type="scientific">Sulfurovum zhangzhouensis</name>
    <dbReference type="NCBI Taxonomy" id="3019067"/>
    <lineage>
        <taxon>Bacteria</taxon>
        <taxon>Pseudomonadati</taxon>
        <taxon>Campylobacterota</taxon>
        <taxon>Epsilonproteobacteria</taxon>
        <taxon>Campylobacterales</taxon>
        <taxon>Sulfurovaceae</taxon>
        <taxon>Sulfurovum</taxon>
    </lineage>
</organism>
<dbReference type="Gene3D" id="1.25.40.10">
    <property type="entry name" value="Tetratricopeptide repeat domain"/>
    <property type="match status" value="1"/>
</dbReference>
<dbReference type="InterPro" id="IPR011990">
    <property type="entry name" value="TPR-like_helical_dom_sf"/>
</dbReference>
<accession>A0ABT7QVX7</accession>
<keyword evidence="5" id="KW-0812">Transmembrane</keyword>
<dbReference type="Proteomes" id="UP001169069">
    <property type="component" value="Unassembled WGS sequence"/>
</dbReference>
<keyword evidence="3" id="KW-1015">Disulfide bond</keyword>
<feature type="transmembrane region" description="Helical" evidence="5">
    <location>
        <begin position="20"/>
        <end position="41"/>
    </location>
</feature>
<keyword evidence="7" id="KW-1185">Reference proteome</keyword>
<evidence type="ECO:0000256" key="3">
    <source>
        <dbReference type="ARBA" id="ARBA00023157"/>
    </source>
</evidence>
<dbReference type="EC" id="3.5.2.6" evidence="2"/>
<sequence>MKKLLEEFINYISSIEDLEVYIFLILLLFTFWFIQNTIKYYKGEKKKVKILYRFAKEGEVHSQYQLAKRFQKGDAVKKSCKQAAFWYQKAAFSGDEQAQKYLKLFLEKRNRSHNHKKC</sequence>
<evidence type="ECO:0000313" key="7">
    <source>
        <dbReference type="Proteomes" id="UP001169069"/>
    </source>
</evidence>
<dbReference type="SMART" id="SM00671">
    <property type="entry name" value="SEL1"/>
    <property type="match status" value="1"/>
</dbReference>
<evidence type="ECO:0000313" key="6">
    <source>
        <dbReference type="EMBL" id="MDM5270937.1"/>
    </source>
</evidence>
<keyword evidence="5" id="KW-1133">Transmembrane helix</keyword>
<gene>
    <name evidence="6" type="ORF">PGH07_01950</name>
</gene>
<protein>
    <recommendedName>
        <fullName evidence="2">beta-lactamase</fullName>
        <ecNumber evidence="2">3.5.2.6</ecNumber>
    </recommendedName>
</protein>